<dbReference type="EMBL" id="LR743598">
    <property type="protein sequence ID" value="CAA2629065.1"/>
    <property type="molecule type" value="Genomic_DNA"/>
</dbReference>
<protein>
    <submittedName>
        <fullName evidence="1">Uncharacterized protein</fullName>
    </submittedName>
</protein>
<reference evidence="1 2" key="1">
    <citation type="submission" date="2019-12" db="EMBL/GenBank/DDBJ databases">
        <authorList>
            <person name="Scholz U."/>
            <person name="Mascher M."/>
            <person name="Fiebig A."/>
        </authorList>
    </citation>
    <scope>NUCLEOTIDE SEQUENCE</scope>
</reference>
<gene>
    <name evidence="1" type="ORF">SI7747_11014705</name>
</gene>
<dbReference type="Proteomes" id="UP001189122">
    <property type="component" value="Unassembled WGS sequence"/>
</dbReference>
<keyword evidence="2" id="KW-1185">Reference proteome</keyword>
<sequence>MEGTKFVIIHRYHTFTYLLREREKEAKR</sequence>
<name>A0A7I8JE66_SPIIN</name>
<dbReference type="EMBL" id="CACRZD030000011">
    <property type="protein sequence ID" value="CAA6668311.1"/>
    <property type="molecule type" value="Genomic_DNA"/>
</dbReference>
<proteinExistence type="predicted"/>
<evidence type="ECO:0000313" key="1">
    <source>
        <dbReference type="EMBL" id="CAA2629065.1"/>
    </source>
</evidence>
<dbReference type="AlphaFoldDB" id="A0A7I8JE66"/>
<organism evidence="1">
    <name type="scientific">Spirodela intermedia</name>
    <name type="common">Intermediate duckweed</name>
    <dbReference type="NCBI Taxonomy" id="51605"/>
    <lineage>
        <taxon>Eukaryota</taxon>
        <taxon>Viridiplantae</taxon>
        <taxon>Streptophyta</taxon>
        <taxon>Embryophyta</taxon>
        <taxon>Tracheophyta</taxon>
        <taxon>Spermatophyta</taxon>
        <taxon>Magnoliopsida</taxon>
        <taxon>Liliopsida</taxon>
        <taxon>Araceae</taxon>
        <taxon>Lemnoideae</taxon>
        <taxon>Spirodela</taxon>
    </lineage>
</organism>
<evidence type="ECO:0000313" key="2">
    <source>
        <dbReference type="Proteomes" id="UP001189122"/>
    </source>
</evidence>
<accession>A0A7I8JE66</accession>